<dbReference type="InterPro" id="IPR001466">
    <property type="entry name" value="Beta-lactam-related"/>
</dbReference>
<evidence type="ECO:0000256" key="1">
    <source>
        <dbReference type="SAM" id="SignalP"/>
    </source>
</evidence>
<dbReference type="GO" id="GO:0016787">
    <property type="term" value="F:hydrolase activity"/>
    <property type="evidence" value="ECO:0007669"/>
    <property type="project" value="UniProtKB-KW"/>
</dbReference>
<reference evidence="3 4" key="1">
    <citation type="submission" date="2020-04" db="EMBL/GenBank/DDBJ databases">
        <title>Flammeovirga sp. SR4, a novel species isolated from seawater.</title>
        <authorList>
            <person name="Wang X."/>
        </authorList>
    </citation>
    <scope>NUCLEOTIDE SEQUENCE [LARGE SCALE GENOMIC DNA]</scope>
    <source>
        <strain evidence="3 4">ATCC 23126</strain>
    </source>
</reference>
<dbReference type="PANTHER" id="PTHR46825">
    <property type="entry name" value="D-ALANYL-D-ALANINE-CARBOXYPEPTIDASE/ENDOPEPTIDASE AMPH"/>
    <property type="match status" value="1"/>
</dbReference>
<feature type="signal peptide" evidence="1">
    <location>
        <begin position="1"/>
        <end position="19"/>
    </location>
</feature>
<organism evidence="3 4">
    <name type="scientific">Flammeovirga aprica JL-4</name>
    <dbReference type="NCBI Taxonomy" id="694437"/>
    <lineage>
        <taxon>Bacteria</taxon>
        <taxon>Pseudomonadati</taxon>
        <taxon>Bacteroidota</taxon>
        <taxon>Cytophagia</taxon>
        <taxon>Cytophagales</taxon>
        <taxon>Flammeovirgaceae</taxon>
        <taxon>Flammeovirga</taxon>
    </lineage>
</organism>
<dbReference type="InterPro" id="IPR012338">
    <property type="entry name" value="Beta-lactam/transpept-like"/>
</dbReference>
<dbReference type="Proteomes" id="UP000576082">
    <property type="component" value="Unassembled WGS sequence"/>
</dbReference>
<protein>
    <submittedName>
        <fullName evidence="3">Serine hydrolase</fullName>
    </submittedName>
</protein>
<keyword evidence="3" id="KW-0378">Hydrolase</keyword>
<comment type="caution">
    <text evidence="3">The sequence shown here is derived from an EMBL/GenBank/DDBJ whole genome shotgun (WGS) entry which is preliminary data.</text>
</comment>
<dbReference type="AlphaFoldDB" id="A0A7X9S215"/>
<dbReference type="InterPro" id="IPR050491">
    <property type="entry name" value="AmpC-like"/>
</dbReference>
<keyword evidence="1" id="KW-0732">Signal</keyword>
<evidence type="ECO:0000313" key="4">
    <source>
        <dbReference type="Proteomes" id="UP000576082"/>
    </source>
</evidence>
<evidence type="ECO:0000313" key="3">
    <source>
        <dbReference type="EMBL" id="NME72933.1"/>
    </source>
</evidence>
<proteinExistence type="predicted"/>
<gene>
    <name evidence="3" type="ORF">HHU12_33555</name>
</gene>
<sequence length="357" mass="40785">MKLLFLFNFLLFFIPILKAQNTDFKPQVDSIVNMKMKEYKIPGISISVVKNGEIIYTKGYGVKEIGTDQKVTEHSVFHTASVSKLLTAQAVMQLVEDGKISLEDRLVDLLTSLNYSDKKVEQISLKSLLNHTSGLPDIQNYHWENNHQEDNSLSEYILNLKLKTKFPPKTEYKYSNLGYDILGLIVEQKSELLFEDYVAETILKPIGMAESDFRYFKISGELSVKPHTKKGSKIVVRNTYPYTREHAPSSTLNASAYDLSKWMIFFLQQLQKGKNSFYAQMQNPSTEVYAHIGLGFQIFEIDGHKVIGHFGGDKGFRSLLLMVPEKNIGVVVLGNCDYEEDYRQEILKPVIKMIINN</sequence>
<keyword evidence="4" id="KW-1185">Reference proteome</keyword>
<dbReference type="PANTHER" id="PTHR46825:SF9">
    <property type="entry name" value="BETA-LACTAMASE-RELATED DOMAIN-CONTAINING PROTEIN"/>
    <property type="match status" value="1"/>
</dbReference>
<feature type="chain" id="PRO_5031424110" evidence="1">
    <location>
        <begin position="20"/>
        <end position="357"/>
    </location>
</feature>
<dbReference type="SUPFAM" id="SSF56601">
    <property type="entry name" value="beta-lactamase/transpeptidase-like"/>
    <property type="match status" value="1"/>
</dbReference>
<evidence type="ECO:0000259" key="2">
    <source>
        <dbReference type="Pfam" id="PF00144"/>
    </source>
</evidence>
<dbReference type="Pfam" id="PF00144">
    <property type="entry name" value="Beta-lactamase"/>
    <property type="match status" value="1"/>
</dbReference>
<dbReference type="EMBL" id="JABANE010000249">
    <property type="protein sequence ID" value="NME72933.1"/>
    <property type="molecule type" value="Genomic_DNA"/>
</dbReference>
<accession>A0A7X9S215</accession>
<name>A0A7X9S215_9BACT</name>
<dbReference type="RefSeq" id="WP_169661087.1">
    <property type="nucleotide sequence ID" value="NZ_JABANE010000249.1"/>
</dbReference>
<dbReference type="Gene3D" id="3.40.710.10">
    <property type="entry name" value="DD-peptidase/beta-lactamase superfamily"/>
    <property type="match status" value="1"/>
</dbReference>
<feature type="domain" description="Beta-lactamase-related" evidence="2">
    <location>
        <begin position="29"/>
        <end position="344"/>
    </location>
</feature>